<sequence length="383" mass="42583">MKLRLKEQQSLPVVLKAYSGYPLSSSPPSPKHEMLFVALATTVGSHHQSPWLQFPWFFVLPGLPLHDDVQRSFVVPLKATTEAFRALHAGDNELSTAAFSQYVKATRQQRLQVAQILRRGGPVDQEAVLHRIIMALLLLEFASTAPVTLPSRLVEQSAVAVHARGAVELLRLVGPVRCRNSPFFEIFWHLRLTMANIISINPEPCILGLPEWIELPFLQRVKTEFDYHVDEILTHGVRAPSEQSPTYPDNGFSALGTIKRAMGRTPVAHYEPINSFTNDFDNADACRKLTNILKATPFLLGTSLPEPSENTRVQAATAVIHEAEELAVLSVNSFRAVEQAFIALNLVETRGPSECCRQQATQSMARVCGYIRVLSEKLAYPTS</sequence>
<keyword evidence="2" id="KW-1185">Reference proteome</keyword>
<evidence type="ECO:0000313" key="1">
    <source>
        <dbReference type="EMBL" id="KAJ2976702.1"/>
    </source>
</evidence>
<evidence type="ECO:0000313" key="2">
    <source>
        <dbReference type="Proteomes" id="UP001143910"/>
    </source>
</evidence>
<comment type="caution">
    <text evidence="1">The sequence shown here is derived from an EMBL/GenBank/DDBJ whole genome shotgun (WGS) entry which is preliminary data.</text>
</comment>
<dbReference type="EMBL" id="JANJQO010000552">
    <property type="protein sequence ID" value="KAJ2976702.1"/>
    <property type="molecule type" value="Genomic_DNA"/>
</dbReference>
<proteinExistence type="predicted"/>
<reference evidence="1" key="1">
    <citation type="submission" date="2022-08" db="EMBL/GenBank/DDBJ databases">
        <title>Genome Sequence of Lecanicillium fungicola.</title>
        <authorList>
            <person name="Buettner E."/>
        </authorList>
    </citation>
    <scope>NUCLEOTIDE SEQUENCE</scope>
    <source>
        <strain evidence="1">Babe33</strain>
    </source>
</reference>
<dbReference type="Proteomes" id="UP001143910">
    <property type="component" value="Unassembled WGS sequence"/>
</dbReference>
<name>A0ACC1NBL6_9HYPO</name>
<accession>A0ACC1NBL6</accession>
<organism evidence="1 2">
    <name type="scientific">Zarea fungicola</name>
    <dbReference type="NCBI Taxonomy" id="93591"/>
    <lineage>
        <taxon>Eukaryota</taxon>
        <taxon>Fungi</taxon>
        <taxon>Dikarya</taxon>
        <taxon>Ascomycota</taxon>
        <taxon>Pezizomycotina</taxon>
        <taxon>Sordariomycetes</taxon>
        <taxon>Hypocreomycetidae</taxon>
        <taxon>Hypocreales</taxon>
        <taxon>Cordycipitaceae</taxon>
        <taxon>Zarea</taxon>
    </lineage>
</organism>
<gene>
    <name evidence="1" type="ORF">NQ176_g4795</name>
</gene>
<protein>
    <submittedName>
        <fullName evidence="1">Uncharacterized protein</fullName>
    </submittedName>
</protein>